<proteinExistence type="inferred from homology"/>
<evidence type="ECO:0000256" key="1">
    <source>
        <dbReference type="ARBA" id="ARBA00009972"/>
    </source>
</evidence>
<keyword evidence="3" id="KW-0808">Transferase</keyword>
<gene>
    <name evidence="5" type="ORF">UFOVP1286_55</name>
    <name evidence="6" type="ORF">UFOVP1407_85</name>
    <name evidence="7" type="ORF">UFOVP1640_52</name>
</gene>
<dbReference type="InterPro" id="IPR036926">
    <property type="entry name" value="Thymidate_synth/dCMP_Mease_sf"/>
</dbReference>
<dbReference type="GO" id="GO:0032259">
    <property type="term" value="P:methylation"/>
    <property type="evidence" value="ECO:0007669"/>
    <property type="project" value="UniProtKB-KW"/>
</dbReference>
<organism evidence="6">
    <name type="scientific">uncultured Caudovirales phage</name>
    <dbReference type="NCBI Taxonomy" id="2100421"/>
    <lineage>
        <taxon>Viruses</taxon>
        <taxon>Duplodnaviria</taxon>
        <taxon>Heunggongvirae</taxon>
        <taxon>Uroviricota</taxon>
        <taxon>Caudoviricetes</taxon>
        <taxon>Peduoviridae</taxon>
        <taxon>Maltschvirus</taxon>
        <taxon>Maltschvirus maltsch</taxon>
    </lineage>
</organism>
<evidence type="ECO:0000259" key="4">
    <source>
        <dbReference type="Pfam" id="PF00303"/>
    </source>
</evidence>
<dbReference type="SUPFAM" id="SSF55831">
    <property type="entry name" value="Thymidylate synthase/dCMP hydroxymethylase"/>
    <property type="match status" value="1"/>
</dbReference>
<sequence length="254" mass="29102">MDSNKVWTDLLHSIMRHGELHAPRGKVIREVINAAYTIDMQSPVLTKRARKMAYGFMFGEAAWIVSGSNWLDTISNHMKRYADFSDDGVFLNGAYGPKVAEQYTYVVNTLIKDNDSRQAVMGIWRERPAESKDIPCTLSMQFFIRNKTLHAVVNMRSQDAVWGFSYDIFTFSQVANMVRVLLLSQGVSVQLGHLHVQVGSLHIYEHHFKDLPTWINCCEHDLAALHRARDLAAFTGTPHQLINRLEEYADEFRN</sequence>
<accession>A0A6J5S9D8</accession>
<evidence type="ECO:0000256" key="2">
    <source>
        <dbReference type="ARBA" id="ARBA00022603"/>
    </source>
</evidence>
<evidence type="ECO:0000313" key="6">
    <source>
        <dbReference type="EMBL" id="CAB4205594.1"/>
    </source>
</evidence>
<dbReference type="Gene3D" id="3.30.572.10">
    <property type="entry name" value="Thymidylate synthase/dCMP hydroxymethylase domain"/>
    <property type="match status" value="1"/>
</dbReference>
<dbReference type="EMBL" id="LR797247">
    <property type="protein sequence ID" value="CAB4195973.1"/>
    <property type="molecule type" value="Genomic_DNA"/>
</dbReference>
<protein>
    <submittedName>
        <fullName evidence="6">ThyA Thymidylate synthase</fullName>
    </submittedName>
</protein>
<reference evidence="6" key="1">
    <citation type="submission" date="2020-05" db="EMBL/GenBank/DDBJ databases">
        <authorList>
            <person name="Chiriac C."/>
            <person name="Salcher M."/>
            <person name="Ghai R."/>
            <person name="Kavagutti S V."/>
        </authorList>
    </citation>
    <scope>NUCLEOTIDE SEQUENCE</scope>
</reference>
<dbReference type="PANTHER" id="PTHR11548:SF1">
    <property type="entry name" value="THYMIDYLATE SYNTHASE 1"/>
    <property type="match status" value="1"/>
</dbReference>
<feature type="domain" description="Thymidylate synthase/dCMP hydroxymethylase" evidence="4">
    <location>
        <begin position="7"/>
        <end position="226"/>
    </location>
</feature>
<evidence type="ECO:0000256" key="3">
    <source>
        <dbReference type="ARBA" id="ARBA00022679"/>
    </source>
</evidence>
<dbReference type="EMBL" id="LR797360">
    <property type="protein sequence ID" value="CAB4205594.1"/>
    <property type="molecule type" value="Genomic_DNA"/>
</dbReference>
<comment type="similarity">
    <text evidence="1">Belongs to the thymidylate synthase family.</text>
</comment>
<name>A0A6J5S9D8_9CAUD</name>
<keyword evidence="2" id="KW-0489">Methyltransferase</keyword>
<dbReference type="GO" id="GO:0006231">
    <property type="term" value="P:dTMP biosynthetic process"/>
    <property type="evidence" value="ECO:0007669"/>
    <property type="project" value="TreeGrafter"/>
</dbReference>
<dbReference type="InterPro" id="IPR023451">
    <property type="entry name" value="Thymidate_synth/dCMP_Mease_dom"/>
</dbReference>
<dbReference type="GO" id="GO:0004799">
    <property type="term" value="F:thymidylate synthase activity"/>
    <property type="evidence" value="ECO:0007669"/>
    <property type="project" value="TreeGrafter"/>
</dbReference>
<evidence type="ECO:0000313" key="5">
    <source>
        <dbReference type="EMBL" id="CAB4195973.1"/>
    </source>
</evidence>
<evidence type="ECO:0000313" key="7">
    <source>
        <dbReference type="EMBL" id="CAB4221651.1"/>
    </source>
</evidence>
<dbReference type="EMBL" id="LR797504">
    <property type="protein sequence ID" value="CAB4221651.1"/>
    <property type="molecule type" value="Genomic_DNA"/>
</dbReference>
<dbReference type="PANTHER" id="PTHR11548">
    <property type="entry name" value="THYMIDYLATE SYNTHASE 1"/>
    <property type="match status" value="1"/>
</dbReference>
<dbReference type="InterPro" id="IPR045097">
    <property type="entry name" value="Thymidate_synth/dCMP_Mease"/>
</dbReference>
<dbReference type="Pfam" id="PF00303">
    <property type="entry name" value="Thymidylat_synt"/>
    <property type="match status" value="1"/>
</dbReference>